<comment type="caution">
    <text evidence="7">The sequence shown here is derived from an EMBL/GenBank/DDBJ whole genome shotgun (WGS) entry which is preliminary data.</text>
</comment>
<evidence type="ECO:0000256" key="1">
    <source>
        <dbReference type="ARBA" id="ARBA00022553"/>
    </source>
</evidence>
<gene>
    <name evidence="7" type="ORF">DFP72DRAFT_873941</name>
</gene>
<feature type="compositionally biased region" description="Polar residues" evidence="4">
    <location>
        <begin position="311"/>
        <end position="332"/>
    </location>
</feature>
<sequence>MTSSQMATCSTAQWTFNSKNQSPCVVASALAGVCVGGDFTLTPLEPDFVYLGPSEAAATPCRCSSVYYSLLSACGTCQNRNYIRWSRYSANCTTVYLTTFPRDLPQGVAVPHWAYQNVTVNDGWVLADAQADTGAEVTAAPLPSAGSTSASGSGSATGSNSPQNTNGPAGTTTKSSNTGAIAGGVVGGIVGLALIGALIFFFLRRRRQQKVPASAQYTAAPMKSPMSPPPMMQANTPTPMGYGDGSSHYQHTGGSGGMPAPQVYNPDNPSTFPTNEFAPPGGLNYSGGSPSPNYSQQNFGQQANYIPPAITGQSSNSGYTQANTSLTHNTPRYTGVPEL</sequence>
<feature type="transmembrane region" description="Helical" evidence="5">
    <location>
        <begin position="181"/>
        <end position="203"/>
    </location>
</feature>
<dbReference type="Proteomes" id="UP000521943">
    <property type="component" value="Unassembled WGS sequence"/>
</dbReference>
<keyword evidence="5" id="KW-1133">Transmembrane helix</keyword>
<dbReference type="AlphaFoldDB" id="A0A8H6IGG0"/>
<keyword evidence="1" id="KW-0597">Phosphoprotein</keyword>
<feature type="compositionally biased region" description="Low complexity" evidence="4">
    <location>
        <begin position="139"/>
        <end position="162"/>
    </location>
</feature>
<evidence type="ECO:0000313" key="7">
    <source>
        <dbReference type="EMBL" id="KAF6763994.1"/>
    </source>
</evidence>
<evidence type="ECO:0000256" key="3">
    <source>
        <dbReference type="ARBA" id="ARBA00022840"/>
    </source>
</evidence>
<keyword evidence="5" id="KW-0812">Transmembrane</keyword>
<keyword evidence="5" id="KW-0472">Membrane</keyword>
<dbReference type="OrthoDB" id="2576311at2759"/>
<feature type="domain" description="Epidermal growth factor receptor-like transmembrane-juxtamembrane segment" evidence="6">
    <location>
        <begin position="181"/>
        <end position="210"/>
    </location>
</feature>
<feature type="compositionally biased region" description="Polar residues" evidence="4">
    <location>
        <begin position="286"/>
        <end position="304"/>
    </location>
</feature>
<keyword evidence="3" id="KW-0067">ATP-binding</keyword>
<proteinExistence type="predicted"/>
<keyword evidence="8" id="KW-1185">Reference proteome</keyword>
<dbReference type="InterPro" id="IPR049328">
    <property type="entry name" value="TM_ErbB1"/>
</dbReference>
<name>A0A8H6IGG0_9AGAR</name>
<feature type="compositionally biased region" description="Polar residues" evidence="4">
    <location>
        <begin position="163"/>
        <end position="175"/>
    </location>
</feature>
<protein>
    <recommendedName>
        <fullName evidence="6">Epidermal growth factor receptor-like transmembrane-juxtamembrane segment domain-containing protein</fullName>
    </recommendedName>
</protein>
<dbReference type="EMBL" id="JACGCI010000005">
    <property type="protein sequence ID" value="KAF6763994.1"/>
    <property type="molecule type" value="Genomic_DNA"/>
</dbReference>
<accession>A0A8H6IGG0</accession>
<dbReference type="Gene3D" id="1.20.5.510">
    <property type="entry name" value="Single helix bin"/>
    <property type="match status" value="1"/>
</dbReference>
<reference evidence="7 8" key="1">
    <citation type="submission" date="2020-07" db="EMBL/GenBank/DDBJ databases">
        <title>Comparative genomics of pyrophilous fungi reveals a link between fire events and developmental genes.</title>
        <authorList>
            <consortium name="DOE Joint Genome Institute"/>
            <person name="Steindorff A.S."/>
            <person name="Carver A."/>
            <person name="Calhoun S."/>
            <person name="Stillman K."/>
            <person name="Liu H."/>
            <person name="Lipzen A."/>
            <person name="Pangilinan J."/>
            <person name="Labutti K."/>
            <person name="Bruns T.D."/>
            <person name="Grigoriev I.V."/>
        </authorList>
    </citation>
    <scope>NUCLEOTIDE SEQUENCE [LARGE SCALE GENOMIC DNA]</scope>
    <source>
        <strain evidence="7 8">CBS 144469</strain>
    </source>
</reference>
<keyword evidence="2" id="KW-0547">Nucleotide-binding</keyword>
<evidence type="ECO:0000313" key="8">
    <source>
        <dbReference type="Proteomes" id="UP000521943"/>
    </source>
</evidence>
<dbReference type="GO" id="GO:0005524">
    <property type="term" value="F:ATP binding"/>
    <property type="evidence" value="ECO:0007669"/>
    <property type="project" value="UniProtKB-KW"/>
</dbReference>
<dbReference type="NCBIfam" id="TIGR01167">
    <property type="entry name" value="LPXTG_anchor"/>
    <property type="match status" value="1"/>
</dbReference>
<feature type="region of interest" description="Disordered" evidence="4">
    <location>
        <begin position="279"/>
        <end position="339"/>
    </location>
</feature>
<evidence type="ECO:0000259" key="6">
    <source>
        <dbReference type="Pfam" id="PF21314"/>
    </source>
</evidence>
<evidence type="ECO:0000256" key="2">
    <source>
        <dbReference type="ARBA" id="ARBA00022741"/>
    </source>
</evidence>
<evidence type="ECO:0000256" key="4">
    <source>
        <dbReference type="SAM" id="MobiDB-lite"/>
    </source>
</evidence>
<feature type="region of interest" description="Disordered" evidence="4">
    <location>
        <begin position="139"/>
        <end position="175"/>
    </location>
</feature>
<evidence type="ECO:0000256" key="5">
    <source>
        <dbReference type="SAM" id="Phobius"/>
    </source>
</evidence>
<organism evidence="7 8">
    <name type="scientific">Ephemerocybe angulata</name>
    <dbReference type="NCBI Taxonomy" id="980116"/>
    <lineage>
        <taxon>Eukaryota</taxon>
        <taxon>Fungi</taxon>
        <taxon>Dikarya</taxon>
        <taxon>Basidiomycota</taxon>
        <taxon>Agaricomycotina</taxon>
        <taxon>Agaricomycetes</taxon>
        <taxon>Agaricomycetidae</taxon>
        <taxon>Agaricales</taxon>
        <taxon>Agaricineae</taxon>
        <taxon>Psathyrellaceae</taxon>
        <taxon>Ephemerocybe</taxon>
    </lineage>
</organism>
<dbReference type="Pfam" id="PF21314">
    <property type="entry name" value="TM_ErbB1"/>
    <property type="match status" value="1"/>
</dbReference>